<feature type="transmembrane region" description="Helical" evidence="5">
    <location>
        <begin position="46"/>
        <end position="68"/>
    </location>
</feature>
<feature type="transmembrane region" description="Helical" evidence="5">
    <location>
        <begin position="80"/>
        <end position="104"/>
    </location>
</feature>
<evidence type="ECO:0000256" key="1">
    <source>
        <dbReference type="ARBA" id="ARBA00004141"/>
    </source>
</evidence>
<dbReference type="GO" id="GO:0016020">
    <property type="term" value="C:membrane"/>
    <property type="evidence" value="ECO:0007669"/>
    <property type="project" value="UniProtKB-SubCell"/>
</dbReference>
<dbReference type="Proteomes" id="UP000007800">
    <property type="component" value="Unassembled WGS sequence"/>
</dbReference>
<evidence type="ECO:0000256" key="4">
    <source>
        <dbReference type="ARBA" id="ARBA00023136"/>
    </source>
</evidence>
<dbReference type="OrthoDB" id="438211at2759"/>
<dbReference type="InParanoid" id="C5L1G2"/>
<gene>
    <name evidence="6" type="ORF">Pmar_PMAR012217</name>
</gene>
<evidence type="ECO:0000256" key="3">
    <source>
        <dbReference type="ARBA" id="ARBA00022989"/>
    </source>
</evidence>
<keyword evidence="3 5" id="KW-1133">Transmembrane helix</keyword>
<keyword evidence="7" id="KW-1185">Reference proteome</keyword>
<dbReference type="OMA" id="TIDYAGC"/>
<dbReference type="EMBL" id="GG678312">
    <property type="protein sequence ID" value="EER09431.1"/>
    <property type="molecule type" value="Genomic_DNA"/>
</dbReference>
<dbReference type="InterPro" id="IPR018499">
    <property type="entry name" value="Tetraspanin/Peripherin"/>
</dbReference>
<keyword evidence="4 5" id="KW-0472">Membrane</keyword>
<dbReference type="AlphaFoldDB" id="C5L1G2"/>
<protein>
    <submittedName>
        <fullName evidence="6">CD151 antigen, putative</fullName>
    </submittedName>
</protein>
<evidence type="ECO:0000256" key="2">
    <source>
        <dbReference type="ARBA" id="ARBA00022692"/>
    </source>
</evidence>
<accession>C5L1G2</accession>
<dbReference type="RefSeq" id="XP_002777615.1">
    <property type="nucleotide sequence ID" value="XM_002777569.1"/>
</dbReference>
<evidence type="ECO:0000313" key="7">
    <source>
        <dbReference type="Proteomes" id="UP000007800"/>
    </source>
</evidence>
<dbReference type="PRINTS" id="PR00259">
    <property type="entry name" value="TMFOUR"/>
</dbReference>
<sequence>MDGCCHKFSRWVNYIFGSLVFLLGGFVVGVSIWYLFSEFSDLIETWWVWISLAAGILLMILSLVACCAAHKEKKCILSCFWVLAIILFIAFLVGAIGSTIFFTFTDELAAKDLGQLNALETPDLDGYEVIRDGFVEVWRADNCSISCESDMSAEFICSSVECDTGVIQDKMTEWISEGLRKNINMADYGVCVALASGGVDIEEGISGAAAAWCVSTTAVITEVRDWTLGAMMGLWLVAVFTFILAVANCVLVCTRRRYRSDALFVRPPVNVLKV</sequence>
<reference evidence="6 7" key="1">
    <citation type="submission" date="2008-07" db="EMBL/GenBank/DDBJ databases">
        <authorList>
            <person name="El-Sayed N."/>
            <person name="Caler E."/>
            <person name="Inman J."/>
            <person name="Amedeo P."/>
            <person name="Hass B."/>
            <person name="Wortman J."/>
        </authorList>
    </citation>
    <scope>NUCLEOTIDE SEQUENCE [LARGE SCALE GENOMIC DNA]</scope>
    <source>
        <strain evidence="7">ATCC 50983 / TXsc</strain>
    </source>
</reference>
<evidence type="ECO:0000256" key="5">
    <source>
        <dbReference type="SAM" id="Phobius"/>
    </source>
</evidence>
<keyword evidence="2 5" id="KW-0812">Transmembrane</keyword>
<evidence type="ECO:0000313" key="6">
    <source>
        <dbReference type="EMBL" id="EER09431.1"/>
    </source>
</evidence>
<proteinExistence type="predicted"/>
<dbReference type="Pfam" id="PF00335">
    <property type="entry name" value="Tetraspanin"/>
    <property type="match status" value="1"/>
</dbReference>
<comment type="subcellular location">
    <subcellularLocation>
        <location evidence="1">Membrane</location>
        <topology evidence="1">Multi-pass membrane protein</topology>
    </subcellularLocation>
</comment>
<feature type="transmembrane region" description="Helical" evidence="5">
    <location>
        <begin position="12"/>
        <end position="34"/>
    </location>
</feature>
<feature type="transmembrane region" description="Helical" evidence="5">
    <location>
        <begin position="232"/>
        <end position="253"/>
    </location>
</feature>
<name>C5L1G2_PERM5</name>
<organism evidence="7">
    <name type="scientific">Perkinsus marinus (strain ATCC 50983 / TXsc)</name>
    <dbReference type="NCBI Taxonomy" id="423536"/>
    <lineage>
        <taxon>Eukaryota</taxon>
        <taxon>Sar</taxon>
        <taxon>Alveolata</taxon>
        <taxon>Perkinsozoa</taxon>
        <taxon>Perkinsea</taxon>
        <taxon>Perkinsida</taxon>
        <taxon>Perkinsidae</taxon>
        <taxon>Perkinsus</taxon>
    </lineage>
</organism>
<dbReference type="GeneID" id="9052317"/>